<comment type="caution">
    <text evidence="6">The sequence shown here is derived from an EMBL/GenBank/DDBJ whole genome shotgun (WGS) entry which is preliminary data.</text>
</comment>
<evidence type="ECO:0000256" key="4">
    <source>
        <dbReference type="ARBA" id="ARBA00023136"/>
    </source>
</evidence>
<evidence type="ECO:0000256" key="3">
    <source>
        <dbReference type="ARBA" id="ARBA00022593"/>
    </source>
</evidence>
<dbReference type="AlphaFoldDB" id="A0A176W025"/>
<dbReference type="PANTHER" id="PTHR12652">
    <property type="entry name" value="PEROXISOMAL BIOGENESIS FACTOR 11"/>
    <property type="match status" value="1"/>
</dbReference>
<proteinExistence type="inferred from homology"/>
<keyword evidence="7" id="KW-1185">Reference proteome</keyword>
<dbReference type="EMBL" id="LVLJ01002271">
    <property type="protein sequence ID" value="OAE25993.1"/>
    <property type="molecule type" value="Genomic_DNA"/>
</dbReference>
<dbReference type="PANTHER" id="PTHR12652:SF17">
    <property type="entry name" value="PEROXISOMAL MEMBRANE PROTEIN 11B"/>
    <property type="match status" value="1"/>
</dbReference>
<dbReference type="Pfam" id="PF05648">
    <property type="entry name" value="PEX11"/>
    <property type="match status" value="1"/>
</dbReference>
<protein>
    <submittedName>
        <fullName evidence="6">Uncharacterized protein</fullName>
    </submittedName>
</protein>
<evidence type="ECO:0000256" key="5">
    <source>
        <dbReference type="ARBA" id="ARBA00023140"/>
    </source>
</evidence>
<dbReference type="Proteomes" id="UP000077202">
    <property type="component" value="Unassembled WGS sequence"/>
</dbReference>
<keyword evidence="4" id="KW-0472">Membrane</keyword>
<dbReference type="GO" id="GO:0044375">
    <property type="term" value="P:regulation of peroxisome size"/>
    <property type="evidence" value="ECO:0007669"/>
    <property type="project" value="UniProtKB-ARBA"/>
</dbReference>
<comment type="similarity">
    <text evidence="2">Belongs to the peroxin-11 family.</text>
</comment>
<keyword evidence="3" id="KW-0962">Peroxisome biogenesis</keyword>
<sequence>MARKNDSLDRLVVFLAKRDGIDKLVKTFQYTSKMAHWYLLSTGSPELAQRAKNWEVSCGLSRKCFRTGRFLTGFNAIRTTQFENWKWQALAVVGNSGEFVYFFFDHLTWMSRINFLDSKLADRFCYISAFGEAVSYICFTVQELTMLTRERKAEKQHLKEIDALLSGSQLDKETAAKHIAQKRAAISGIRFRRVMRICAISSFASDFIIDMVELSPNPFVTHAVTLGLSGLTSAWTGWYRAWPRELVSRTGQRLPVHEQGTLQWNHRVRGQGKKTDVWASNENLNNDGLL</sequence>
<evidence type="ECO:0000256" key="2">
    <source>
        <dbReference type="ARBA" id="ARBA00008194"/>
    </source>
</evidence>
<keyword evidence="5" id="KW-0576">Peroxisome</keyword>
<dbReference type="GO" id="GO:0042802">
    <property type="term" value="F:identical protein binding"/>
    <property type="evidence" value="ECO:0007669"/>
    <property type="project" value="UniProtKB-ARBA"/>
</dbReference>
<dbReference type="GO" id="GO:0016559">
    <property type="term" value="P:peroxisome fission"/>
    <property type="evidence" value="ECO:0007669"/>
    <property type="project" value="InterPro"/>
</dbReference>
<name>A0A176W025_MARPO</name>
<accession>A0A176W025</accession>
<evidence type="ECO:0000313" key="7">
    <source>
        <dbReference type="Proteomes" id="UP000077202"/>
    </source>
</evidence>
<evidence type="ECO:0000313" key="6">
    <source>
        <dbReference type="EMBL" id="OAE25993.1"/>
    </source>
</evidence>
<gene>
    <name evidence="6" type="ORF">AXG93_1712s1730</name>
</gene>
<comment type="subcellular location">
    <subcellularLocation>
        <location evidence="1">Peroxisome membrane</location>
        <topology evidence="1">Multi-pass membrane protein</topology>
    </subcellularLocation>
</comment>
<organism evidence="6 7">
    <name type="scientific">Marchantia polymorpha subsp. ruderalis</name>
    <dbReference type="NCBI Taxonomy" id="1480154"/>
    <lineage>
        <taxon>Eukaryota</taxon>
        <taxon>Viridiplantae</taxon>
        <taxon>Streptophyta</taxon>
        <taxon>Embryophyta</taxon>
        <taxon>Marchantiophyta</taxon>
        <taxon>Marchantiopsida</taxon>
        <taxon>Marchantiidae</taxon>
        <taxon>Marchantiales</taxon>
        <taxon>Marchantiaceae</taxon>
        <taxon>Marchantia</taxon>
    </lineage>
</organism>
<evidence type="ECO:0000256" key="1">
    <source>
        <dbReference type="ARBA" id="ARBA00004585"/>
    </source>
</evidence>
<dbReference type="InterPro" id="IPR008733">
    <property type="entry name" value="PEX11"/>
</dbReference>
<dbReference type="GO" id="GO:0005778">
    <property type="term" value="C:peroxisomal membrane"/>
    <property type="evidence" value="ECO:0007669"/>
    <property type="project" value="UniProtKB-SubCell"/>
</dbReference>
<reference evidence="6" key="1">
    <citation type="submission" date="2016-03" db="EMBL/GenBank/DDBJ databases">
        <title>Mechanisms controlling the formation of the plant cell surface in tip-growing cells are functionally conserved among land plants.</title>
        <authorList>
            <person name="Honkanen S."/>
            <person name="Jones V.A."/>
            <person name="Morieri G."/>
            <person name="Champion C."/>
            <person name="Hetherington A.J."/>
            <person name="Kelly S."/>
            <person name="Saint-Marcoux D."/>
            <person name="Proust H."/>
            <person name="Prescott H."/>
            <person name="Dolan L."/>
        </authorList>
    </citation>
    <scope>NUCLEOTIDE SEQUENCE [LARGE SCALE GENOMIC DNA]</scope>
    <source>
        <tissue evidence="6">Whole gametophyte</tissue>
    </source>
</reference>